<dbReference type="GO" id="GO:0016301">
    <property type="term" value="F:kinase activity"/>
    <property type="evidence" value="ECO:0007669"/>
    <property type="project" value="UniProtKB-KW"/>
</dbReference>
<evidence type="ECO:0000313" key="5">
    <source>
        <dbReference type="EMBL" id="HIS46076.1"/>
    </source>
</evidence>
<sequence>MGKVVTLGEIMLRLSPPGQSRIFQAQSMEVNYGGAEANVAVSLAQFGHKVSFVSRVPDNALGDAALGVLKKYNVDCSHIARGGERLGIYFLENGASVRPSSVVYDRKYSSFSKMEADELDFDGIFQDADLFHISGITPVLSPSCARLSLEAVKAAKARGVMVSLDLNYRKRLWEDHIEDKQQVMAEIASYGDICFGNALDGAKCLGWTKEGTDFLSGPFEPCVARENMESMRNAWGFTYLVSSLRESISASDNGWSGEVCWQDGFYTGRKYMLHITDRVGGGDAFAAGFLHGILEKMTPGEALEFALAAAAIKHTIPGDLNVTSVSEVKALMDSDGAGRVIR</sequence>
<dbReference type="Pfam" id="PF00294">
    <property type="entry name" value="PfkB"/>
    <property type="match status" value="2"/>
</dbReference>
<reference evidence="5" key="1">
    <citation type="submission" date="2020-10" db="EMBL/GenBank/DDBJ databases">
        <authorList>
            <person name="Gilroy R."/>
        </authorList>
    </citation>
    <scope>NUCLEOTIDE SEQUENCE</scope>
    <source>
        <strain evidence="5">CHK178-757</strain>
    </source>
</reference>
<keyword evidence="2" id="KW-0808">Transferase</keyword>
<dbReference type="SUPFAM" id="SSF53613">
    <property type="entry name" value="Ribokinase-like"/>
    <property type="match status" value="1"/>
</dbReference>
<evidence type="ECO:0000259" key="4">
    <source>
        <dbReference type="Pfam" id="PF00294"/>
    </source>
</evidence>
<dbReference type="Gene3D" id="3.40.1190.20">
    <property type="match status" value="1"/>
</dbReference>
<evidence type="ECO:0000256" key="1">
    <source>
        <dbReference type="ARBA" id="ARBA00010688"/>
    </source>
</evidence>
<evidence type="ECO:0000256" key="2">
    <source>
        <dbReference type="ARBA" id="ARBA00022679"/>
    </source>
</evidence>
<dbReference type="InterPro" id="IPR029056">
    <property type="entry name" value="Ribokinase-like"/>
</dbReference>
<feature type="domain" description="Carbohydrate kinase PfkB" evidence="4">
    <location>
        <begin position="1"/>
        <end position="206"/>
    </location>
</feature>
<feature type="domain" description="Carbohydrate kinase PfkB" evidence="4">
    <location>
        <begin position="275"/>
        <end position="315"/>
    </location>
</feature>
<accession>A0A9D1F291</accession>
<dbReference type="AlphaFoldDB" id="A0A9D1F291"/>
<dbReference type="InterPro" id="IPR052700">
    <property type="entry name" value="Carb_kinase_PfkB-like"/>
</dbReference>
<keyword evidence="3 5" id="KW-0418">Kinase</keyword>
<dbReference type="CDD" id="cd01166">
    <property type="entry name" value="KdgK"/>
    <property type="match status" value="1"/>
</dbReference>
<comment type="caution">
    <text evidence="5">The sequence shown here is derived from an EMBL/GenBank/DDBJ whole genome shotgun (WGS) entry which is preliminary data.</text>
</comment>
<evidence type="ECO:0000313" key="6">
    <source>
        <dbReference type="Proteomes" id="UP000823927"/>
    </source>
</evidence>
<dbReference type="PANTHER" id="PTHR43320">
    <property type="entry name" value="SUGAR KINASE"/>
    <property type="match status" value="1"/>
</dbReference>
<proteinExistence type="inferred from homology"/>
<reference evidence="5" key="2">
    <citation type="journal article" date="2021" name="PeerJ">
        <title>Extensive microbial diversity within the chicken gut microbiome revealed by metagenomics and culture.</title>
        <authorList>
            <person name="Gilroy R."/>
            <person name="Ravi A."/>
            <person name="Getino M."/>
            <person name="Pursley I."/>
            <person name="Horton D.L."/>
            <person name="Alikhan N.F."/>
            <person name="Baker D."/>
            <person name="Gharbi K."/>
            <person name="Hall N."/>
            <person name="Watson M."/>
            <person name="Adriaenssens E.M."/>
            <person name="Foster-Nyarko E."/>
            <person name="Jarju S."/>
            <person name="Secka A."/>
            <person name="Antonio M."/>
            <person name="Oren A."/>
            <person name="Chaudhuri R.R."/>
            <person name="La Ragione R."/>
            <person name="Hildebrand F."/>
            <person name="Pallen M.J."/>
        </authorList>
    </citation>
    <scope>NUCLEOTIDE SEQUENCE</scope>
    <source>
        <strain evidence="5">CHK178-757</strain>
    </source>
</reference>
<dbReference type="PANTHER" id="PTHR43320:SF2">
    <property type="entry name" value="2-DEHYDRO-3-DEOXYGLUCONOKINASE_2-DEHYDRO-3-DEOXYGALACTONOKINASE"/>
    <property type="match status" value="1"/>
</dbReference>
<comment type="similarity">
    <text evidence="1">Belongs to the carbohydrate kinase PfkB family.</text>
</comment>
<organism evidence="5 6">
    <name type="scientific">Candidatus Scybalocola faecigallinarum</name>
    <dbReference type="NCBI Taxonomy" id="2840941"/>
    <lineage>
        <taxon>Bacteria</taxon>
        <taxon>Bacillati</taxon>
        <taxon>Bacillota</taxon>
        <taxon>Clostridia</taxon>
        <taxon>Lachnospirales</taxon>
        <taxon>Lachnospiraceae</taxon>
        <taxon>Lachnospiraceae incertae sedis</taxon>
        <taxon>Candidatus Scybalocola (ex Gilroy et al. 2021)</taxon>
    </lineage>
</organism>
<evidence type="ECO:0000256" key="3">
    <source>
        <dbReference type="ARBA" id="ARBA00022777"/>
    </source>
</evidence>
<dbReference type="Proteomes" id="UP000823927">
    <property type="component" value="Unassembled WGS sequence"/>
</dbReference>
<dbReference type="InterPro" id="IPR011611">
    <property type="entry name" value="PfkB_dom"/>
</dbReference>
<protein>
    <submittedName>
        <fullName evidence="5">Sugar kinase</fullName>
    </submittedName>
</protein>
<name>A0A9D1F291_9FIRM</name>
<gene>
    <name evidence="5" type="ORF">IAB46_00705</name>
</gene>
<dbReference type="EMBL" id="DVIT01000003">
    <property type="protein sequence ID" value="HIS46076.1"/>
    <property type="molecule type" value="Genomic_DNA"/>
</dbReference>